<dbReference type="OrthoDB" id="9785240at2"/>
<dbReference type="SMART" id="SM00490">
    <property type="entry name" value="HELICc"/>
    <property type="match status" value="1"/>
</dbReference>
<reference evidence="12" key="1">
    <citation type="submission" date="2016-10" db="EMBL/GenBank/DDBJ databases">
        <authorList>
            <person name="Varghese N."/>
            <person name="Submissions S."/>
        </authorList>
    </citation>
    <scope>NUCLEOTIDE SEQUENCE [LARGE SCALE GENOMIC DNA]</scope>
    <source>
        <strain evidence="12">CGMCC 1.12402</strain>
    </source>
</reference>
<dbReference type="PROSITE" id="PS51192">
    <property type="entry name" value="HELICASE_ATP_BIND_1"/>
    <property type="match status" value="1"/>
</dbReference>
<proteinExistence type="inferred from homology"/>
<keyword evidence="1" id="KW-0547">Nucleotide-binding</keyword>
<dbReference type="InterPro" id="IPR027417">
    <property type="entry name" value="P-loop_NTPase"/>
</dbReference>
<dbReference type="PANTHER" id="PTHR47959:SF13">
    <property type="entry name" value="ATP-DEPENDENT RNA HELICASE RHLE"/>
    <property type="match status" value="1"/>
</dbReference>
<dbReference type="GO" id="GO:0003724">
    <property type="term" value="F:RNA helicase activity"/>
    <property type="evidence" value="ECO:0007669"/>
    <property type="project" value="InterPro"/>
</dbReference>
<dbReference type="Pfam" id="PF00271">
    <property type="entry name" value="Helicase_C"/>
    <property type="match status" value="1"/>
</dbReference>
<dbReference type="CDD" id="cd00268">
    <property type="entry name" value="DEADc"/>
    <property type="match status" value="1"/>
</dbReference>
<dbReference type="PANTHER" id="PTHR47959">
    <property type="entry name" value="ATP-DEPENDENT RNA HELICASE RHLE-RELATED"/>
    <property type="match status" value="1"/>
</dbReference>
<evidence type="ECO:0000259" key="10">
    <source>
        <dbReference type="PROSITE" id="PS51195"/>
    </source>
</evidence>
<protein>
    <submittedName>
        <fullName evidence="11">ATP-dependent RNA helicase RhlE</fullName>
    </submittedName>
</protein>
<evidence type="ECO:0000256" key="5">
    <source>
        <dbReference type="ARBA" id="ARBA00038437"/>
    </source>
</evidence>
<name>A0A1I0Q4J4_9BACT</name>
<dbReference type="Gene3D" id="3.40.50.300">
    <property type="entry name" value="P-loop containing nucleotide triphosphate hydrolases"/>
    <property type="match status" value="2"/>
</dbReference>
<evidence type="ECO:0000256" key="2">
    <source>
        <dbReference type="ARBA" id="ARBA00022801"/>
    </source>
</evidence>
<dbReference type="GO" id="GO:0005829">
    <property type="term" value="C:cytosol"/>
    <property type="evidence" value="ECO:0007669"/>
    <property type="project" value="TreeGrafter"/>
</dbReference>
<keyword evidence="3 11" id="KW-0347">Helicase</keyword>
<dbReference type="GO" id="GO:0003676">
    <property type="term" value="F:nucleic acid binding"/>
    <property type="evidence" value="ECO:0007669"/>
    <property type="project" value="InterPro"/>
</dbReference>
<dbReference type="RefSeq" id="WP_090258445.1">
    <property type="nucleotide sequence ID" value="NZ_FOIR01000002.1"/>
</dbReference>
<keyword evidence="12" id="KW-1185">Reference proteome</keyword>
<organism evidence="11 12">
    <name type="scientific">Roseivirga pacifica</name>
    <dbReference type="NCBI Taxonomy" id="1267423"/>
    <lineage>
        <taxon>Bacteria</taxon>
        <taxon>Pseudomonadati</taxon>
        <taxon>Bacteroidota</taxon>
        <taxon>Cytophagia</taxon>
        <taxon>Cytophagales</taxon>
        <taxon>Roseivirgaceae</taxon>
        <taxon>Roseivirga</taxon>
    </lineage>
</organism>
<dbReference type="PROSITE" id="PS51195">
    <property type="entry name" value="Q_MOTIF"/>
    <property type="match status" value="1"/>
</dbReference>
<evidence type="ECO:0000256" key="3">
    <source>
        <dbReference type="ARBA" id="ARBA00022806"/>
    </source>
</evidence>
<feature type="domain" description="DEAD-box RNA helicase Q" evidence="10">
    <location>
        <begin position="61"/>
        <end position="89"/>
    </location>
</feature>
<dbReference type="GO" id="GO:0016787">
    <property type="term" value="F:hydrolase activity"/>
    <property type="evidence" value="ECO:0007669"/>
    <property type="project" value="UniProtKB-KW"/>
</dbReference>
<evidence type="ECO:0000259" key="9">
    <source>
        <dbReference type="PROSITE" id="PS51194"/>
    </source>
</evidence>
<evidence type="ECO:0000256" key="6">
    <source>
        <dbReference type="PROSITE-ProRule" id="PRU00552"/>
    </source>
</evidence>
<keyword evidence="4" id="KW-0067">ATP-binding</keyword>
<evidence type="ECO:0000256" key="4">
    <source>
        <dbReference type="ARBA" id="ARBA00022840"/>
    </source>
</evidence>
<dbReference type="GeneID" id="99986717"/>
<dbReference type="InterPro" id="IPR014014">
    <property type="entry name" value="RNA_helicase_DEAD_Q_motif"/>
</dbReference>
<dbReference type="STRING" id="1267423.SAMN05216290_2003"/>
<evidence type="ECO:0000259" key="8">
    <source>
        <dbReference type="PROSITE" id="PS51192"/>
    </source>
</evidence>
<dbReference type="GO" id="GO:0005524">
    <property type="term" value="F:ATP binding"/>
    <property type="evidence" value="ECO:0007669"/>
    <property type="project" value="UniProtKB-KW"/>
</dbReference>
<dbReference type="CDD" id="cd18787">
    <property type="entry name" value="SF2_C_DEAD"/>
    <property type="match status" value="1"/>
</dbReference>
<sequence>MHSIKTKRKKRTTTDRFSKPNRNSNNRNRNNGRAKKTSTIDPKSLIKKATVDTNKPYEAKSTFEELPIHYKLKQNLAKKGFSKPSQIQEETLVHLKDKRNLIGVANTGTGKTAAFLIPIIERLLENPNTLTALVVVPTRELALQVEQEFKSLAQGLKLFSGSFIGGTSIGKDLSQLKRKNHIIIGTPGRLKDLVDRKAIALHRIPVLVLDEFDRMLDMGFVHDIKRIVKSMDKREQTMLFSATIDKTQKNLISELISNPVEVKVNTGTSSSDRVEQDIIKVPANADKFEMLRDLISGEDFEKVIVFAETKRWVDRVTKKLNQAGIKSDLIHGNKSQNYRIKALDKFKKGSVKVLVATDVAARGIDVTGVTHVVNYQLPMTMDSYVHRIGRTGRAGKTGKAFTFVD</sequence>
<dbReference type="Proteomes" id="UP000199437">
    <property type="component" value="Unassembled WGS sequence"/>
</dbReference>
<dbReference type="InterPro" id="IPR014001">
    <property type="entry name" value="Helicase_ATP-bd"/>
</dbReference>
<dbReference type="InterPro" id="IPR050079">
    <property type="entry name" value="DEAD_box_RNA_helicase"/>
</dbReference>
<dbReference type="InterPro" id="IPR001650">
    <property type="entry name" value="Helicase_C-like"/>
</dbReference>
<evidence type="ECO:0000313" key="11">
    <source>
        <dbReference type="EMBL" id="SEW21812.1"/>
    </source>
</evidence>
<dbReference type="PROSITE" id="PS51194">
    <property type="entry name" value="HELICASE_CTER"/>
    <property type="match status" value="1"/>
</dbReference>
<keyword evidence="2" id="KW-0378">Hydrolase</keyword>
<dbReference type="AlphaFoldDB" id="A0A1I0Q4J4"/>
<feature type="region of interest" description="Disordered" evidence="7">
    <location>
        <begin position="1"/>
        <end position="40"/>
    </location>
</feature>
<dbReference type="InterPro" id="IPR044742">
    <property type="entry name" value="DEAD/DEAH_RhlB"/>
</dbReference>
<dbReference type="InterPro" id="IPR011545">
    <property type="entry name" value="DEAD/DEAH_box_helicase_dom"/>
</dbReference>
<gene>
    <name evidence="11" type="ORF">SAMN05216290_2003</name>
</gene>
<feature type="short sequence motif" description="Q motif" evidence="6">
    <location>
        <begin position="61"/>
        <end position="89"/>
    </location>
</feature>
<evidence type="ECO:0000256" key="7">
    <source>
        <dbReference type="SAM" id="MobiDB-lite"/>
    </source>
</evidence>
<dbReference type="SUPFAM" id="SSF52540">
    <property type="entry name" value="P-loop containing nucleoside triphosphate hydrolases"/>
    <property type="match status" value="1"/>
</dbReference>
<evidence type="ECO:0000256" key="1">
    <source>
        <dbReference type="ARBA" id="ARBA00022741"/>
    </source>
</evidence>
<evidence type="ECO:0000313" key="12">
    <source>
        <dbReference type="Proteomes" id="UP000199437"/>
    </source>
</evidence>
<dbReference type="EMBL" id="FOIR01000002">
    <property type="protein sequence ID" value="SEW21812.1"/>
    <property type="molecule type" value="Genomic_DNA"/>
</dbReference>
<feature type="domain" description="Helicase C-terminal" evidence="9">
    <location>
        <begin position="290"/>
        <end position="405"/>
    </location>
</feature>
<feature type="compositionally biased region" description="Basic residues" evidence="7">
    <location>
        <begin position="1"/>
        <end position="11"/>
    </location>
</feature>
<dbReference type="SMART" id="SM00487">
    <property type="entry name" value="DEXDc"/>
    <property type="match status" value="1"/>
</dbReference>
<comment type="similarity">
    <text evidence="5">Belongs to the DEAD box helicase family.</text>
</comment>
<dbReference type="Pfam" id="PF00270">
    <property type="entry name" value="DEAD"/>
    <property type="match status" value="1"/>
</dbReference>
<feature type="domain" description="Helicase ATP-binding" evidence="8">
    <location>
        <begin position="92"/>
        <end position="262"/>
    </location>
</feature>
<accession>A0A1I0Q4J4</accession>